<evidence type="ECO:0000259" key="2">
    <source>
        <dbReference type="Pfam" id="PF22946"/>
    </source>
</evidence>
<feature type="region of interest" description="Disordered" evidence="1">
    <location>
        <begin position="1339"/>
        <end position="1371"/>
    </location>
</feature>
<dbReference type="Gene3D" id="3.40.50.300">
    <property type="entry name" value="P-loop containing nucleotide triphosphate hydrolases"/>
    <property type="match status" value="1"/>
</dbReference>
<feature type="region of interest" description="Disordered" evidence="1">
    <location>
        <begin position="1434"/>
        <end position="1491"/>
    </location>
</feature>
<name>A0A4Z2CYW7_SCHJA</name>
<evidence type="ECO:0000313" key="4">
    <source>
        <dbReference type="Proteomes" id="UP000311919"/>
    </source>
</evidence>
<dbReference type="EMBL" id="SKCS01000395">
    <property type="protein sequence ID" value="TNN09433.1"/>
    <property type="molecule type" value="Genomic_DNA"/>
</dbReference>
<reference evidence="3 4" key="1">
    <citation type="submission" date="2019-03" db="EMBL/GenBank/DDBJ databases">
        <title>An improved genome assembly of the fluke Schistosoma japonicum.</title>
        <authorList>
            <person name="Hu W."/>
            <person name="Luo F."/>
            <person name="Yin M."/>
            <person name="Mo X."/>
            <person name="Sun C."/>
            <person name="Wu Q."/>
            <person name="Zhu B."/>
            <person name="Xiang M."/>
            <person name="Wang J."/>
            <person name="Wang Y."/>
            <person name="Zhang T."/>
            <person name="Xu B."/>
            <person name="Zheng H."/>
            <person name="Feng Z."/>
        </authorList>
    </citation>
    <scope>NUCLEOTIDE SEQUENCE [LARGE SCALE GENOMIC DNA]</scope>
    <source>
        <strain evidence="3">HuSjv2</strain>
        <tissue evidence="3">Worms</tissue>
    </source>
</reference>
<feature type="compositionally biased region" description="Polar residues" evidence="1">
    <location>
        <begin position="922"/>
        <end position="933"/>
    </location>
</feature>
<keyword evidence="4" id="KW-1185">Reference proteome</keyword>
<evidence type="ECO:0000313" key="3">
    <source>
        <dbReference type="EMBL" id="TNN09433.1"/>
    </source>
</evidence>
<dbReference type="SUPFAM" id="SSF52540">
    <property type="entry name" value="P-loop containing nucleoside triphosphate hydrolases"/>
    <property type="match status" value="1"/>
</dbReference>
<keyword evidence="3" id="KW-0966">Cell projection</keyword>
<feature type="compositionally biased region" description="Basic and acidic residues" evidence="1">
    <location>
        <begin position="900"/>
        <end position="919"/>
    </location>
</feature>
<proteinExistence type="predicted"/>
<dbReference type="Proteomes" id="UP000311919">
    <property type="component" value="Unassembled WGS sequence"/>
</dbReference>
<feature type="compositionally biased region" description="Basic and acidic residues" evidence="1">
    <location>
        <begin position="1436"/>
        <end position="1450"/>
    </location>
</feature>
<dbReference type="InterPro" id="IPR052634">
    <property type="entry name" value="Sperm_flagellar-bone_growth"/>
</dbReference>
<feature type="compositionally biased region" description="Low complexity" evidence="1">
    <location>
        <begin position="1266"/>
        <end position="1284"/>
    </location>
</feature>
<keyword evidence="3" id="KW-0282">Flagellum</keyword>
<feature type="region of interest" description="Disordered" evidence="1">
    <location>
        <begin position="1254"/>
        <end position="1294"/>
    </location>
</feature>
<feature type="region of interest" description="Disordered" evidence="1">
    <location>
        <begin position="898"/>
        <end position="939"/>
    </location>
</feature>
<organism evidence="3 4">
    <name type="scientific">Schistosoma japonicum</name>
    <name type="common">Blood fluke</name>
    <dbReference type="NCBI Taxonomy" id="6182"/>
    <lineage>
        <taxon>Eukaryota</taxon>
        <taxon>Metazoa</taxon>
        <taxon>Spiralia</taxon>
        <taxon>Lophotrochozoa</taxon>
        <taxon>Platyhelminthes</taxon>
        <taxon>Trematoda</taxon>
        <taxon>Digenea</taxon>
        <taxon>Strigeidida</taxon>
        <taxon>Schistosomatoidea</taxon>
        <taxon>Schistosomatidae</taxon>
        <taxon>Schistosoma</taxon>
    </lineage>
</organism>
<dbReference type="STRING" id="6182.A0A4Z2CYW7"/>
<evidence type="ECO:0000256" key="1">
    <source>
        <dbReference type="SAM" id="MobiDB-lite"/>
    </source>
</evidence>
<dbReference type="Pfam" id="PF00406">
    <property type="entry name" value="ADK"/>
    <property type="match status" value="1"/>
</dbReference>
<dbReference type="PANTHER" id="PTHR14919">
    <property type="entry name" value="KPL2-RELATED"/>
    <property type="match status" value="1"/>
</dbReference>
<protein>
    <submittedName>
        <fullName evidence="3">Sperm flagellar protein</fullName>
    </submittedName>
</protein>
<feature type="region of interest" description="Disordered" evidence="1">
    <location>
        <begin position="951"/>
        <end position="1049"/>
    </location>
</feature>
<comment type="caution">
    <text evidence="3">The sequence shown here is derived from an EMBL/GenBank/DDBJ whole genome shotgun (WGS) entry which is preliminary data.</text>
</comment>
<feature type="compositionally biased region" description="Polar residues" evidence="1">
    <location>
        <begin position="955"/>
        <end position="964"/>
    </location>
</feature>
<feature type="compositionally biased region" description="Low complexity" evidence="1">
    <location>
        <begin position="973"/>
        <end position="988"/>
    </location>
</feature>
<accession>A0A4Z2CYW7</accession>
<feature type="domain" description="CPC1/SPEF2" evidence="2">
    <location>
        <begin position="272"/>
        <end position="403"/>
    </location>
</feature>
<gene>
    <name evidence="3" type="ORF">EWB00_006326</name>
</gene>
<dbReference type="OrthoDB" id="62528at2759"/>
<feature type="compositionally biased region" description="Basic and acidic residues" evidence="1">
    <location>
        <begin position="1463"/>
        <end position="1473"/>
    </location>
</feature>
<keyword evidence="3" id="KW-0969">Cilium</keyword>
<dbReference type="InterPro" id="IPR027417">
    <property type="entry name" value="P-loop_NTPase"/>
</dbReference>
<sequence>MGINVDANLSHDIITEKPGSIQTVLYKIYVILSGADGFDKHDAIDFCNADHSQLNTLQNLAYKHRLRQLIPRQSDVSLAQILSRFEKQRQINEKKIKKADLMDILKKEALVQKHRKSRLQRSYNLRIMQSELMAKLEATIINLPGHIGKKLKNRSLNEEQLKQTYTNSIILKELDEFDSREENYDLYNSNTFKARAKSGEQANSNITVNTLKDYFNEATMNYMEQIHKKANEEKKAISERQKRRRRVIMDILEAHHNRQEEIRSKQIMQRFSRQSHLESRICVQLEQIQREKSIILENRREREKQYEARRELEFQLAMDREREMLLQKKEEEQERFAELKQFWSEQLAKRRQASYKRHYDFIQNDIIPLLLQFVMNVADYRVYTRKLIPLRLFRQWKIEFVKGILLSDTSSAEIQIEDHVEDEIKNTAYQLQLKPDQIIEEQQELLDECDLEEYQNLTGDWDLAKVGALYMKSLPNELIPHIQGKPIEWIDFKDEIQSNEFKLPNDINQLRNNPILEWIIKRLYKINFPANPEPTKSDLPEFPIKIALLGKPLSGKTTIINELEKNNQCIGIHPYQLIEEAIKAYENKEIEECSNLLIDNSNLDEMETLPTTTVSVKAKLGEILWNDLKVGKNISDDLLVDLVYEKIKTLHPTVGFILDGFPTNYNQAKLLEQKLAGNRILVTDNTSNNALSSINVTNSKMKNGLDLIIILDISDEIILKRVAHSTLFKLELNDSLVKYTTVEQIPFNSQVGIHSNKSSDQISTTNISNNLQVQENQNFTYTDNLNYSSFSLHETQGNIPERLINYIQSWPKLYKFYNENKLSKLCTVNLTDLLQSSTFNYDDVENNNESMKLAVYLEIEKRIEEFLKLKENEPLIKTLSPEVMQYIGNDAAVLINSDKNPTKVTDDNGGSEKVEESRRTLFASSTIDPTNNDELNDIHKKLDSNNGIIKENIVKTKNGNTSLPHPTERPVTAKSPSSGKRSKSPSAGQSTKPNDNKDTRSIRVTETNLPNHEKKLSKKSKLKSMDSPQLPELGGQEQTDTPQVKLPQPGDENYQFVELPVMQESAHILWKLWENTETLYNQNLKSTFRQIRLLNLDIIPHMYHIKQQFYNYLYRPDSKQHFLSQFISAFNSLMNEMRSDKETKADLHCRTDDLRDTLYEIIDETKQANEKRLDILLDMPGWFTDKQRLLINSYLSLLQIELTRFQETAQLIKDYYNVMEAKPQIVENELIQALSGTIDAGHMEYSRIPLVKIPDDNIENNDSSGSRKSTSTRQNSSKSSSTKGNKSKLIDSNNDVLSKYPTSVDMKFENLPVEFRSQINLLNYNSSLQEIFTAFTKNGLPPITQTTTTTQQSQKGDKKPAPGKANPTHEKLTLTNPLNLLLDKPTQSTNSLVQFLYNACLSVMQIILNQVQSVRSSRASEAILDGYTMEPVVRAVDPKGGKSSSADKTKGGQPRKGQKKSIVPKEKGSKPDEQLISPEITDEDQKARETRQHIREEHIAALEKEAAKTVFRFTLIRAQGSAVLSDLQEKTSQLKQFMTDCIGIKTLKEHDAVNDALEVIRYMIEKEQKLPEKMILDGEQFYIDESCITPSISNDSILIEKLRIHPPIVNKLTESEPQYFDLMRLKYLCDTFSALNDTGFIDVINFKTLLKPFLIERFTELTGSCSGDTLNELLTCLVYKYRLLFETDAMRSSMLLLNATTTMNNTNNDDLLKVNNTYDKQRVYYIDWRQFLLAACQPAITYHHSTLITQSTLVELSQRLIELDQSAKHENLLNVKVTRAQFQFAAFKWFPVGVKYYEELHDFVFSIFTKKVTQSKIYESNSKTSPQNIETNIISQNDQKTTLEETIDCSDLLLNMSVIQVKTPYIGFLRCLSTLLGRHVPYISVQNQLTVDHSDMEYEGVPQNCVDDPIPEEILEKALSFGLINTSQSRNDDYDLNVSQVLDASEPGSSLISDKLHDIFSNLKSTGQSLTLNNLLHNINFQNLLINSLSQFKEIAQFSEPWITALQTYANNHLCHL</sequence>
<dbReference type="InterPro" id="IPR054517">
    <property type="entry name" value="SPEF2_D5"/>
</dbReference>
<dbReference type="PANTHER" id="PTHR14919:SF0">
    <property type="entry name" value="SPERM FLAGELLAR PROTEIN 2"/>
    <property type="match status" value="1"/>
</dbReference>
<dbReference type="Pfam" id="PF22946">
    <property type="entry name" value="SPEF2_D5"/>
    <property type="match status" value="1"/>
</dbReference>
<feature type="compositionally biased region" description="Basic and acidic residues" evidence="1">
    <location>
        <begin position="994"/>
        <end position="1003"/>
    </location>
</feature>